<organism evidence="1 2">
    <name type="scientific">Corallococcus exercitus</name>
    <dbReference type="NCBI Taxonomy" id="2316736"/>
    <lineage>
        <taxon>Bacteria</taxon>
        <taxon>Pseudomonadati</taxon>
        <taxon>Myxococcota</taxon>
        <taxon>Myxococcia</taxon>
        <taxon>Myxococcales</taxon>
        <taxon>Cystobacterineae</taxon>
        <taxon>Myxococcaceae</taxon>
        <taxon>Corallococcus</taxon>
    </lineage>
</organism>
<dbReference type="Proteomes" id="UP000563426">
    <property type="component" value="Unassembled WGS sequence"/>
</dbReference>
<evidence type="ECO:0000313" key="2">
    <source>
        <dbReference type="Proteomes" id="UP000563426"/>
    </source>
</evidence>
<reference evidence="1 2" key="1">
    <citation type="submission" date="2020-05" db="EMBL/GenBank/DDBJ databases">
        <authorList>
            <person name="Whitworth D."/>
        </authorList>
    </citation>
    <scope>NUCLEOTIDE SEQUENCE [LARGE SCALE GENOMIC DNA]</scope>
    <source>
        <strain evidence="1 2">AB043B</strain>
    </source>
</reference>
<accession>A0A7Y4KSC4</accession>
<comment type="caution">
    <text evidence="1">The sequence shown here is derived from an EMBL/GenBank/DDBJ whole genome shotgun (WGS) entry which is preliminary data.</text>
</comment>
<dbReference type="EMBL" id="JABFJV010000412">
    <property type="protein sequence ID" value="NOK39086.1"/>
    <property type="molecule type" value="Genomic_DNA"/>
</dbReference>
<proteinExistence type="predicted"/>
<evidence type="ECO:0000313" key="1">
    <source>
        <dbReference type="EMBL" id="NOK39086.1"/>
    </source>
</evidence>
<gene>
    <name evidence="1" type="ORF">HMI49_38495</name>
</gene>
<keyword evidence="2" id="KW-1185">Reference proteome</keyword>
<sequence>MTMADDLPPDEDDSNLLGDQDFKAAFGEDLAQTLKLETWSSGVDPKEIMARFQREISTAVQREDRVRALIREKLLPRIAGRKHGPAEAGVFRALPGELSTIHEGLLFPGNVIAVLGTAVSHQSLPLSITQIGVAAVGYHGSAGTFSQNLFRKELAAKDTNSLQEAVDCIANRHNTKAAIHREILSRLAQRGIRTYAERAVLVDKVTAEWRIGHGNPFAHELLTGSGHVGLLKASLQVLERLVRVQQKFVFVSNAQPEQGLMTLGLALDAGEYIVFENLERQTKNLFRSWKETDPRLPLTRRFVHTICPDVLLGVFRVSNRTAPRLFYAHREHVHMAARVAMADSIVRVEKSYPLLLDVAELTCRSKFGEDGFEGFVQDAYAQAGAHLQYLLERESRR</sequence>
<dbReference type="AlphaFoldDB" id="A0A7Y4KSC4"/>
<protein>
    <submittedName>
        <fullName evidence="1">Uncharacterized protein</fullName>
    </submittedName>
</protein>
<name>A0A7Y4KSC4_9BACT</name>